<reference evidence="2" key="1">
    <citation type="submission" date="2025-08" db="UniProtKB">
        <authorList>
            <consortium name="Ensembl"/>
        </authorList>
    </citation>
    <scope>IDENTIFICATION</scope>
</reference>
<dbReference type="Proteomes" id="UP000472277">
    <property type="component" value="Chromosome 7"/>
</dbReference>
<keyword evidence="3" id="KW-1185">Reference proteome</keyword>
<dbReference type="GeneTree" id="ENSGT00390000001545"/>
<dbReference type="PANTHER" id="PTHR22708">
    <property type="entry name" value="LEUCINE-RICH REPEAT-CONTAINING PROTEIN 56"/>
    <property type="match status" value="1"/>
</dbReference>
<name>A0A673W3X1_SALTR</name>
<dbReference type="InterPro" id="IPR032675">
    <property type="entry name" value="LRR_dom_sf"/>
</dbReference>
<feature type="region of interest" description="Disordered" evidence="1">
    <location>
        <begin position="326"/>
        <end position="352"/>
    </location>
</feature>
<evidence type="ECO:0000313" key="2">
    <source>
        <dbReference type="Ensembl" id="ENSSTUP00000006710.1"/>
    </source>
</evidence>
<accession>A0A673W3X1</accession>
<gene>
    <name evidence="2" type="primary">LRRC56</name>
    <name evidence="2" type="synonym">lrrc56</name>
</gene>
<dbReference type="AlphaFoldDB" id="A0A673W3X1"/>
<protein>
    <submittedName>
        <fullName evidence="2">Leucine rich repeat containing 56</fullName>
    </submittedName>
</protein>
<dbReference type="PANTHER" id="PTHR22708:SF0">
    <property type="entry name" value="LEUCINE-RICH REPEAT-CONTAINING PROTEIN 56"/>
    <property type="match status" value="1"/>
</dbReference>
<dbReference type="Gene3D" id="3.80.10.10">
    <property type="entry name" value="Ribonuclease Inhibitor"/>
    <property type="match status" value="1"/>
</dbReference>
<dbReference type="Ensembl" id="ENSSTUT00000007138.1">
    <property type="protein sequence ID" value="ENSSTUP00000006710.1"/>
    <property type="gene ID" value="ENSSTUG00000003242.1"/>
</dbReference>
<organism evidence="2 3">
    <name type="scientific">Salmo trutta</name>
    <name type="common">Brown trout</name>
    <dbReference type="NCBI Taxonomy" id="8032"/>
    <lineage>
        <taxon>Eukaryota</taxon>
        <taxon>Metazoa</taxon>
        <taxon>Chordata</taxon>
        <taxon>Craniata</taxon>
        <taxon>Vertebrata</taxon>
        <taxon>Euteleostomi</taxon>
        <taxon>Actinopterygii</taxon>
        <taxon>Neopterygii</taxon>
        <taxon>Teleostei</taxon>
        <taxon>Protacanthopterygii</taxon>
        <taxon>Salmoniformes</taxon>
        <taxon>Salmonidae</taxon>
        <taxon>Salmoninae</taxon>
        <taxon>Salmo</taxon>
    </lineage>
</organism>
<evidence type="ECO:0000313" key="3">
    <source>
        <dbReference type="Proteomes" id="UP000472277"/>
    </source>
</evidence>
<dbReference type="InterPro" id="IPR040091">
    <property type="entry name" value="LRRC56"/>
</dbReference>
<proteinExistence type="predicted"/>
<reference evidence="2" key="2">
    <citation type="submission" date="2025-09" db="UniProtKB">
        <authorList>
            <consortium name="Ensembl"/>
        </authorList>
    </citation>
    <scope>IDENTIFICATION</scope>
</reference>
<sequence length="352" mass="39357">RNKMWKKSRGLNTFRMHSLSGTEDLIRVTSLEMCVDTQESTLGNFGAYLPKLVQLKMNNSMIMSVRDLGTTLSHLQVLWMSRCNLADLDGIPSFSSLKELYVAYNSVSDLSQVSMLENLQLLDLEGNDVNDLVQVQYLGLCSQLRTLTLEGNPVCMCPHPKATQVRIHTPTGYCYRSSVRELVPQLRYLDDMHAREEAGSRCSSSMGEDWALLRESFKDCSSTETAEGVCVRVCASVRVCPCSSETGLCRGTDLGKGTKKCLQHGTSPRTQWPPSFLNGRSLEPPRLFLELVARPTEQLGEKSLGQGVTKYPMVTLRHPEFLCGDGRTLQKDNHHSSTPPFRLHHQTEATPQ</sequence>
<evidence type="ECO:0000256" key="1">
    <source>
        <dbReference type="SAM" id="MobiDB-lite"/>
    </source>
</evidence>
<dbReference type="SUPFAM" id="SSF52058">
    <property type="entry name" value="L domain-like"/>
    <property type="match status" value="1"/>
</dbReference>